<dbReference type="VEuPathDB" id="VectorBase:ASTEI20_037854"/>
<feature type="compositionally biased region" description="Polar residues" evidence="1">
    <location>
        <begin position="35"/>
        <end position="48"/>
    </location>
</feature>
<reference evidence="3" key="1">
    <citation type="journal article" date="2014" name="Genome Biol.">
        <title>Genome analysis of a major urban malaria vector mosquito, Anopheles stephensi.</title>
        <authorList>
            <person name="Jiang X."/>
            <person name="Peery A."/>
            <person name="Hall A.B."/>
            <person name="Sharma A."/>
            <person name="Chen X.G."/>
            <person name="Waterhouse R.M."/>
            <person name="Komissarov A."/>
            <person name="Riehle M.M."/>
            <person name="Shouche Y."/>
            <person name="Sharakhova M.V."/>
            <person name="Lawson D."/>
            <person name="Pakpour N."/>
            <person name="Arensburger P."/>
            <person name="Davidson V.L."/>
            <person name="Eiglmeier K."/>
            <person name="Emrich S."/>
            <person name="George P."/>
            <person name="Kennedy R.C."/>
            <person name="Mane S.P."/>
            <person name="Maslen G."/>
            <person name="Oringanje C."/>
            <person name="Qi Y."/>
            <person name="Settlage R."/>
            <person name="Tojo M."/>
            <person name="Tubio J.M."/>
            <person name="Unger M.F."/>
            <person name="Wang B."/>
            <person name="Vernick K.D."/>
            <person name="Ribeiro J.M."/>
            <person name="James A.A."/>
            <person name="Michel K."/>
            <person name="Riehle M.A."/>
            <person name="Luckhart S."/>
            <person name="Sharakhov I.V."/>
            <person name="Tu Z."/>
        </authorList>
    </citation>
    <scope>NUCLEOTIDE SEQUENCE [LARGE SCALE GENOMIC DNA]</scope>
    <source>
        <strain evidence="3">Indian</strain>
    </source>
</reference>
<keyword evidence="3" id="KW-1185">Reference proteome</keyword>
<organism evidence="2 3">
    <name type="scientific">Anopheles stephensi</name>
    <name type="common">Indo-Pakistan malaria mosquito</name>
    <dbReference type="NCBI Taxonomy" id="30069"/>
    <lineage>
        <taxon>Eukaryota</taxon>
        <taxon>Metazoa</taxon>
        <taxon>Ecdysozoa</taxon>
        <taxon>Arthropoda</taxon>
        <taxon>Hexapoda</taxon>
        <taxon>Insecta</taxon>
        <taxon>Pterygota</taxon>
        <taxon>Neoptera</taxon>
        <taxon>Endopterygota</taxon>
        <taxon>Diptera</taxon>
        <taxon>Nematocera</taxon>
        <taxon>Culicoidea</taxon>
        <taxon>Culicidae</taxon>
        <taxon>Anophelinae</taxon>
        <taxon>Anopheles</taxon>
    </lineage>
</organism>
<sequence length="100" mass="11690">MENVKRAKKSGLLRRLGKSFREECERELEAKYLQGPSTLQPNPSQVATDNDLHITDEEMHEEIYVHELDTGMAENAEYEEEWISFSDEEDEEEDDAEQLL</sequence>
<evidence type="ECO:0000313" key="2">
    <source>
        <dbReference type="EnsemblMetazoa" id="ASTEI08322-PA"/>
    </source>
</evidence>
<dbReference type="AlphaFoldDB" id="A0A182YIN6"/>
<reference evidence="2" key="2">
    <citation type="submission" date="2020-05" db="UniProtKB">
        <authorList>
            <consortium name="EnsemblMetazoa"/>
        </authorList>
    </citation>
    <scope>IDENTIFICATION</scope>
    <source>
        <strain evidence="2">Indian</strain>
    </source>
</reference>
<proteinExistence type="predicted"/>
<evidence type="ECO:0000256" key="1">
    <source>
        <dbReference type="SAM" id="MobiDB-lite"/>
    </source>
</evidence>
<dbReference type="Proteomes" id="UP000076408">
    <property type="component" value="Unassembled WGS sequence"/>
</dbReference>
<name>A0A182YIN6_ANOST</name>
<evidence type="ECO:0000313" key="3">
    <source>
        <dbReference type="Proteomes" id="UP000076408"/>
    </source>
</evidence>
<feature type="region of interest" description="Disordered" evidence="1">
    <location>
        <begin position="32"/>
        <end position="51"/>
    </location>
</feature>
<protein>
    <submittedName>
        <fullName evidence="2">Uncharacterized protein</fullName>
    </submittedName>
</protein>
<dbReference type="VEuPathDB" id="VectorBase:ASTEI08322"/>
<accession>A0A182YIN6</accession>
<dbReference type="EnsemblMetazoa" id="ASTEI08322-RA">
    <property type="protein sequence ID" value="ASTEI08322-PA"/>
    <property type="gene ID" value="ASTEI08322"/>
</dbReference>